<dbReference type="Proteomes" id="UP000433483">
    <property type="component" value="Unassembled WGS sequence"/>
</dbReference>
<evidence type="ECO:0000256" key="1">
    <source>
        <dbReference type="SAM" id="SignalP"/>
    </source>
</evidence>
<name>A0A6A4DM41_9STRA</name>
<dbReference type="EMBL" id="QXGD01000671">
    <property type="protein sequence ID" value="KAE9229297.1"/>
    <property type="molecule type" value="Genomic_DNA"/>
</dbReference>
<evidence type="ECO:0000313" key="11">
    <source>
        <dbReference type="Proteomes" id="UP000437068"/>
    </source>
</evidence>
<protein>
    <submittedName>
        <fullName evidence="8">Uncharacterized protein</fullName>
    </submittedName>
</protein>
<dbReference type="EMBL" id="QXGF01000698">
    <property type="protein sequence ID" value="KAE8936667.1"/>
    <property type="molecule type" value="Genomic_DNA"/>
</dbReference>
<keyword evidence="10" id="KW-1185">Reference proteome</keyword>
<dbReference type="EMBL" id="QXFZ01000562">
    <property type="protein sequence ID" value="KAE9111895.1"/>
    <property type="molecule type" value="Genomic_DNA"/>
</dbReference>
<proteinExistence type="predicted"/>
<dbReference type="Proteomes" id="UP000437068">
    <property type="component" value="Unassembled WGS sequence"/>
</dbReference>
<sequence length="52" mass="5880">MRWWWCWCLDHYRLRCWCSAPITASSLLAAGGASAPPPPVHVDQLVTLLDLD</sequence>
<evidence type="ECO:0000313" key="12">
    <source>
        <dbReference type="Proteomes" id="UP000440367"/>
    </source>
</evidence>
<evidence type="ECO:0000313" key="15">
    <source>
        <dbReference type="Proteomes" id="UP000460718"/>
    </source>
</evidence>
<dbReference type="Proteomes" id="UP000441208">
    <property type="component" value="Unassembled WGS sequence"/>
</dbReference>
<evidence type="ECO:0000313" key="10">
    <source>
        <dbReference type="Proteomes" id="UP000433483"/>
    </source>
</evidence>
<dbReference type="EMBL" id="QXGE01000607">
    <property type="protein sequence ID" value="KAE9307834.1"/>
    <property type="molecule type" value="Genomic_DNA"/>
</dbReference>
<dbReference type="EMBL" id="QXFW01000610">
    <property type="protein sequence ID" value="KAE9007385.1"/>
    <property type="molecule type" value="Genomic_DNA"/>
</dbReference>
<organism evidence="8 11">
    <name type="scientific">Phytophthora fragariae</name>
    <dbReference type="NCBI Taxonomy" id="53985"/>
    <lineage>
        <taxon>Eukaryota</taxon>
        <taxon>Sar</taxon>
        <taxon>Stramenopiles</taxon>
        <taxon>Oomycota</taxon>
        <taxon>Peronosporomycetes</taxon>
        <taxon>Peronosporales</taxon>
        <taxon>Peronosporaceae</taxon>
        <taxon>Phytophthora</taxon>
    </lineage>
</organism>
<comment type="caution">
    <text evidence="8">The sequence shown here is derived from an EMBL/GenBank/DDBJ whole genome shotgun (WGS) entry which is preliminary data.</text>
</comment>
<dbReference type="EMBL" id="QXGB01000070">
    <property type="protein sequence ID" value="KAE9232857.1"/>
    <property type="molecule type" value="Genomic_DNA"/>
</dbReference>
<dbReference type="Proteomes" id="UP000440732">
    <property type="component" value="Unassembled WGS sequence"/>
</dbReference>
<dbReference type="AlphaFoldDB" id="A0A6A4DM41"/>
<evidence type="ECO:0000313" key="4">
    <source>
        <dbReference type="EMBL" id="KAE9111895.1"/>
    </source>
</evidence>
<evidence type="ECO:0000313" key="6">
    <source>
        <dbReference type="EMBL" id="KAE9229297.1"/>
    </source>
</evidence>
<evidence type="ECO:0000313" key="9">
    <source>
        <dbReference type="Proteomes" id="UP000429523"/>
    </source>
</evidence>
<evidence type="ECO:0000313" key="13">
    <source>
        <dbReference type="Proteomes" id="UP000440732"/>
    </source>
</evidence>
<dbReference type="Proteomes" id="UP000440367">
    <property type="component" value="Unassembled WGS sequence"/>
</dbReference>
<accession>A0A6A4DM41</accession>
<dbReference type="Proteomes" id="UP000429523">
    <property type="component" value="Unassembled WGS sequence"/>
</dbReference>
<keyword evidence="1" id="KW-0732">Signal</keyword>
<gene>
    <name evidence="8" type="ORF">PF001_g11424</name>
    <name evidence="6" type="ORF">PF002_g13340</name>
    <name evidence="7" type="ORF">PF005_g2570</name>
    <name evidence="5" type="ORF">PF006_g11187</name>
    <name evidence="4" type="ORF">PF007_g11305</name>
    <name evidence="2" type="ORF">PF009_g13416</name>
    <name evidence="3" type="ORF">PF011_g11146</name>
</gene>
<feature type="signal peptide" evidence="1">
    <location>
        <begin position="1"/>
        <end position="19"/>
    </location>
</feature>
<reference evidence="9 10" key="1">
    <citation type="submission" date="2018-08" db="EMBL/GenBank/DDBJ databases">
        <title>Genomic investigation of the strawberry pathogen Phytophthora fragariae indicates pathogenicity is determined by transcriptional variation in three key races.</title>
        <authorList>
            <person name="Adams T.M."/>
            <person name="Armitage A.D."/>
            <person name="Sobczyk M.K."/>
            <person name="Bates H.J."/>
            <person name="Dunwell J.M."/>
            <person name="Nellist C.F."/>
            <person name="Harrison R.J."/>
        </authorList>
    </citation>
    <scope>NUCLEOTIDE SEQUENCE [LARGE SCALE GENOMIC DNA]</scope>
    <source>
        <strain evidence="8 11">A4</strain>
        <strain evidence="6 12">BC-1</strain>
        <strain evidence="7 10">NOV-27</strain>
        <strain evidence="5 13">NOV-5</strain>
        <strain evidence="4 14">NOV-71</strain>
        <strain evidence="2 9">NOV-9</strain>
        <strain evidence="3 15">SCRP245</strain>
    </source>
</reference>
<dbReference type="EMBL" id="QXGA01000589">
    <property type="protein sequence ID" value="KAE9143817.1"/>
    <property type="molecule type" value="Genomic_DNA"/>
</dbReference>
<evidence type="ECO:0000313" key="7">
    <source>
        <dbReference type="EMBL" id="KAE9232857.1"/>
    </source>
</evidence>
<evidence type="ECO:0000313" key="8">
    <source>
        <dbReference type="EMBL" id="KAE9307834.1"/>
    </source>
</evidence>
<dbReference type="Proteomes" id="UP000460718">
    <property type="component" value="Unassembled WGS sequence"/>
</dbReference>
<evidence type="ECO:0000313" key="14">
    <source>
        <dbReference type="Proteomes" id="UP000441208"/>
    </source>
</evidence>
<evidence type="ECO:0000313" key="5">
    <source>
        <dbReference type="EMBL" id="KAE9143817.1"/>
    </source>
</evidence>
<evidence type="ECO:0000313" key="2">
    <source>
        <dbReference type="EMBL" id="KAE8936667.1"/>
    </source>
</evidence>
<evidence type="ECO:0000313" key="3">
    <source>
        <dbReference type="EMBL" id="KAE9007385.1"/>
    </source>
</evidence>
<feature type="chain" id="PRO_5036167402" evidence="1">
    <location>
        <begin position="20"/>
        <end position="52"/>
    </location>
</feature>